<comment type="caution">
    <text evidence="2">The sequence shown here is derived from an EMBL/GenBank/DDBJ whole genome shotgun (WGS) entry which is preliminary data.</text>
</comment>
<evidence type="ECO:0000313" key="3">
    <source>
        <dbReference type="Proteomes" id="UP000537775"/>
    </source>
</evidence>
<dbReference type="InterPro" id="IPR013656">
    <property type="entry name" value="PAS_4"/>
</dbReference>
<evidence type="ECO:0000259" key="1">
    <source>
        <dbReference type="PROSITE" id="PS50112"/>
    </source>
</evidence>
<name>A0A7X0FMU8_9MICO</name>
<dbReference type="RefSeq" id="WP_184749225.1">
    <property type="nucleotide sequence ID" value="NZ_BAAAJR010000008.1"/>
</dbReference>
<dbReference type="CDD" id="cd00130">
    <property type="entry name" value="PAS"/>
    <property type="match status" value="1"/>
</dbReference>
<gene>
    <name evidence="2" type="ORF">HD594_000263</name>
</gene>
<evidence type="ECO:0000313" key="2">
    <source>
        <dbReference type="EMBL" id="MBB6389950.1"/>
    </source>
</evidence>
<organism evidence="2 3">
    <name type="scientific">Microbacterium thalassium</name>
    <dbReference type="NCBI Taxonomy" id="362649"/>
    <lineage>
        <taxon>Bacteria</taxon>
        <taxon>Bacillati</taxon>
        <taxon>Actinomycetota</taxon>
        <taxon>Actinomycetes</taxon>
        <taxon>Micrococcales</taxon>
        <taxon>Microbacteriaceae</taxon>
        <taxon>Microbacterium</taxon>
    </lineage>
</organism>
<keyword evidence="3" id="KW-1185">Reference proteome</keyword>
<dbReference type="Proteomes" id="UP000537775">
    <property type="component" value="Unassembled WGS sequence"/>
</dbReference>
<dbReference type="PROSITE" id="PS50112">
    <property type="entry name" value="PAS"/>
    <property type="match status" value="1"/>
</dbReference>
<protein>
    <submittedName>
        <fullName evidence="2">PAS domain-containing protein</fullName>
    </submittedName>
</protein>
<dbReference type="AlphaFoldDB" id="A0A7X0FMU8"/>
<dbReference type="Gene3D" id="3.30.450.20">
    <property type="entry name" value="PAS domain"/>
    <property type="match status" value="1"/>
</dbReference>
<dbReference type="EMBL" id="JACHML010000001">
    <property type="protein sequence ID" value="MBB6389950.1"/>
    <property type="molecule type" value="Genomic_DNA"/>
</dbReference>
<sequence>METTTVNSAELGRIFNALPESYVVVDPAGVIVAATDSFLAATGATRERVLGIDITVAFPDNPDDPDANGTTVLRNAINGVVSSGEDAEIPPQRYDMEQPDGSFDTRYWKPTFLPVFAADGSVEFVLHGAVDVTAQVVADQE</sequence>
<feature type="domain" description="PAS" evidence="1">
    <location>
        <begin position="7"/>
        <end position="51"/>
    </location>
</feature>
<reference evidence="2 3" key="1">
    <citation type="submission" date="2020-08" db="EMBL/GenBank/DDBJ databases">
        <title>Sequencing the genomes of 1000 actinobacteria strains.</title>
        <authorList>
            <person name="Klenk H.-P."/>
        </authorList>
    </citation>
    <scope>NUCLEOTIDE SEQUENCE [LARGE SCALE GENOMIC DNA]</scope>
    <source>
        <strain evidence="2 3">DSM 12511</strain>
    </source>
</reference>
<dbReference type="InterPro" id="IPR000014">
    <property type="entry name" value="PAS"/>
</dbReference>
<dbReference type="SUPFAM" id="SSF55785">
    <property type="entry name" value="PYP-like sensor domain (PAS domain)"/>
    <property type="match status" value="1"/>
</dbReference>
<accession>A0A7X0FMU8</accession>
<dbReference type="Pfam" id="PF08448">
    <property type="entry name" value="PAS_4"/>
    <property type="match status" value="1"/>
</dbReference>
<proteinExistence type="predicted"/>
<dbReference type="InterPro" id="IPR035965">
    <property type="entry name" value="PAS-like_dom_sf"/>
</dbReference>